<feature type="region of interest" description="Disordered" evidence="3">
    <location>
        <begin position="188"/>
        <end position="207"/>
    </location>
</feature>
<evidence type="ECO:0000259" key="5">
    <source>
        <dbReference type="PROSITE" id="PS51228"/>
    </source>
</evidence>
<dbReference type="InterPro" id="IPR014352">
    <property type="entry name" value="FERM/acyl-CoA-bd_prot_sf"/>
</dbReference>
<reference evidence="6" key="1">
    <citation type="submission" date="2020-03" db="EMBL/GenBank/DDBJ databases">
        <title>A high-quality chromosome-level genome assembly of a woody plant with both climbing and erect habits, Rhamnella rubrinervis.</title>
        <authorList>
            <person name="Lu Z."/>
            <person name="Yang Y."/>
            <person name="Zhu X."/>
            <person name="Sun Y."/>
        </authorList>
    </citation>
    <scope>NUCLEOTIDE SEQUENCE</scope>
    <source>
        <strain evidence="6">BYM</strain>
        <tissue evidence="6">Leaf</tissue>
    </source>
</reference>
<dbReference type="Pfam" id="PF00887">
    <property type="entry name" value="ACBP"/>
    <property type="match status" value="1"/>
</dbReference>
<comment type="similarity">
    <text evidence="1">Belongs to the ACBP family.</text>
</comment>
<dbReference type="PANTHER" id="PTHR23310">
    <property type="entry name" value="ACYL-COA-BINDING PROTEIN, ACBP"/>
    <property type="match status" value="1"/>
</dbReference>
<dbReference type="GO" id="GO:0006631">
    <property type="term" value="P:fatty acid metabolic process"/>
    <property type="evidence" value="ECO:0007669"/>
    <property type="project" value="TreeGrafter"/>
</dbReference>
<dbReference type="EMBL" id="VOIH02000005">
    <property type="protein sequence ID" value="KAF3446570.1"/>
    <property type="molecule type" value="Genomic_DNA"/>
</dbReference>
<proteinExistence type="inferred from homology"/>
<comment type="caution">
    <text evidence="6">The sequence shown here is derived from an EMBL/GenBank/DDBJ whole genome shotgun (WGS) entry which is preliminary data.</text>
</comment>
<evidence type="ECO:0000313" key="7">
    <source>
        <dbReference type="Proteomes" id="UP000796880"/>
    </source>
</evidence>
<gene>
    <name evidence="6" type="ORF">FNV43_RR11750</name>
</gene>
<evidence type="ECO:0000256" key="2">
    <source>
        <dbReference type="ARBA" id="ARBA00023121"/>
    </source>
</evidence>
<organism evidence="6 7">
    <name type="scientific">Rhamnella rubrinervis</name>
    <dbReference type="NCBI Taxonomy" id="2594499"/>
    <lineage>
        <taxon>Eukaryota</taxon>
        <taxon>Viridiplantae</taxon>
        <taxon>Streptophyta</taxon>
        <taxon>Embryophyta</taxon>
        <taxon>Tracheophyta</taxon>
        <taxon>Spermatophyta</taxon>
        <taxon>Magnoliopsida</taxon>
        <taxon>eudicotyledons</taxon>
        <taxon>Gunneridae</taxon>
        <taxon>Pentapetalae</taxon>
        <taxon>rosids</taxon>
        <taxon>fabids</taxon>
        <taxon>Rosales</taxon>
        <taxon>Rhamnaceae</taxon>
        <taxon>rhamnoid group</taxon>
        <taxon>Rhamneae</taxon>
        <taxon>Rhamnella</taxon>
    </lineage>
</organism>
<dbReference type="OrthoDB" id="1194544at2759"/>
<dbReference type="PANTHER" id="PTHR23310:SF122">
    <property type="entry name" value="ACYL-COA-BINDING DOMAIN-CONTAINING PROTEIN 3"/>
    <property type="match status" value="1"/>
</dbReference>
<protein>
    <recommendedName>
        <fullName evidence="5">ACB domain-containing protein</fullName>
    </recommendedName>
</protein>
<dbReference type="Gene3D" id="1.20.80.10">
    <property type="match status" value="1"/>
</dbReference>
<dbReference type="GO" id="GO:0000062">
    <property type="term" value="F:fatty-acyl-CoA binding"/>
    <property type="evidence" value="ECO:0007669"/>
    <property type="project" value="InterPro"/>
</dbReference>
<feature type="chain" id="PRO_5035463015" description="ACB domain-containing protein" evidence="4">
    <location>
        <begin position="31"/>
        <end position="278"/>
    </location>
</feature>
<keyword evidence="7" id="KW-1185">Reference proteome</keyword>
<dbReference type="Proteomes" id="UP000796880">
    <property type="component" value="Unassembled WGS sequence"/>
</dbReference>
<name>A0A8K0MI64_9ROSA</name>
<evidence type="ECO:0000256" key="1">
    <source>
        <dbReference type="ARBA" id="ARBA00005567"/>
    </source>
</evidence>
<dbReference type="InterPro" id="IPR000582">
    <property type="entry name" value="Acyl-CoA-binding_protein"/>
</dbReference>
<keyword evidence="4" id="KW-0732">Signal</keyword>
<feature type="domain" description="ACB" evidence="5">
    <location>
        <begin position="217"/>
        <end position="278"/>
    </location>
</feature>
<sequence>MELVRELFWTASLALVLSFLVAKLVALALAGDSSDRESELKSTSISDERVVAAEKPYEDSLRVQGSDSESRVEFFKEQVVQEVDHFQGKPVHLVEEIAEHVLQHRQEELLEEGSGKESETVGLPEKLLDREDKASVEKACDFDLPGVHKGCTDVYGEETLGNKGVDIIGVDSVTNDVVVARPEEEVNAVGDDSKSNEVGMHDESDEDDWEGIEKSELENVFAAAVKFVEHGAKDDDRLLNVGNDVQMALYGLHKVATEGPCYESQPMALKLAARAKWY</sequence>
<evidence type="ECO:0000313" key="6">
    <source>
        <dbReference type="EMBL" id="KAF3446570.1"/>
    </source>
</evidence>
<evidence type="ECO:0000256" key="3">
    <source>
        <dbReference type="SAM" id="MobiDB-lite"/>
    </source>
</evidence>
<dbReference type="AlphaFoldDB" id="A0A8K0MI64"/>
<feature type="compositionally biased region" description="Basic and acidic residues" evidence="3">
    <location>
        <begin position="191"/>
        <end position="202"/>
    </location>
</feature>
<evidence type="ECO:0000256" key="4">
    <source>
        <dbReference type="SAM" id="SignalP"/>
    </source>
</evidence>
<dbReference type="PROSITE" id="PS51228">
    <property type="entry name" value="ACB_2"/>
    <property type="match status" value="1"/>
</dbReference>
<dbReference type="InterPro" id="IPR035984">
    <property type="entry name" value="Acyl-CoA-binding_sf"/>
</dbReference>
<keyword evidence="2" id="KW-0446">Lipid-binding</keyword>
<feature type="signal peptide" evidence="4">
    <location>
        <begin position="1"/>
        <end position="30"/>
    </location>
</feature>
<dbReference type="SUPFAM" id="SSF47027">
    <property type="entry name" value="Acyl-CoA binding protein"/>
    <property type="match status" value="1"/>
</dbReference>
<accession>A0A8K0MI64</accession>